<accession>H8KZ75</accession>
<dbReference type="GO" id="GO:0006355">
    <property type="term" value="P:regulation of DNA-templated transcription"/>
    <property type="evidence" value="ECO:0007669"/>
    <property type="project" value="InterPro"/>
</dbReference>
<dbReference type="PROSITE" id="PS50112">
    <property type="entry name" value="PAS"/>
    <property type="match status" value="2"/>
</dbReference>
<dbReference type="eggNOG" id="COG3829">
    <property type="taxonomic scope" value="Bacteria"/>
</dbReference>
<dbReference type="SUPFAM" id="SSF55785">
    <property type="entry name" value="PYP-like sensor domain (PAS domain)"/>
    <property type="match status" value="3"/>
</dbReference>
<dbReference type="InterPro" id="IPR052155">
    <property type="entry name" value="Biofilm_reg_signaling"/>
</dbReference>
<keyword evidence="7" id="KW-1185">Reference proteome</keyword>
<dbReference type="InterPro" id="IPR000014">
    <property type="entry name" value="PAS"/>
</dbReference>
<keyword evidence="1 2" id="KW-0807">Transducer</keyword>
<gene>
    <name evidence="6" type="ordered locus">Fraau_0706</name>
</gene>
<protein>
    <submittedName>
        <fullName evidence="6">PAS domain S-box</fullName>
    </submittedName>
</protein>
<dbReference type="GO" id="GO:0016020">
    <property type="term" value="C:membrane"/>
    <property type="evidence" value="ECO:0007669"/>
    <property type="project" value="InterPro"/>
</dbReference>
<dbReference type="GO" id="GO:0004888">
    <property type="term" value="F:transmembrane signaling receptor activity"/>
    <property type="evidence" value="ECO:0007669"/>
    <property type="project" value="InterPro"/>
</dbReference>
<organism evidence="6 7">
    <name type="scientific">Frateuria aurantia (strain ATCC 33424 / DSM 6220 / KCTC 2777 / LMG 1558 / NBRC 3245 / NCIMB 13370)</name>
    <name type="common">Acetobacter aurantius</name>
    <dbReference type="NCBI Taxonomy" id="767434"/>
    <lineage>
        <taxon>Bacteria</taxon>
        <taxon>Pseudomonadati</taxon>
        <taxon>Pseudomonadota</taxon>
        <taxon>Gammaproteobacteria</taxon>
        <taxon>Lysobacterales</taxon>
        <taxon>Rhodanobacteraceae</taxon>
        <taxon>Frateuria</taxon>
    </lineage>
</organism>
<dbReference type="InterPro" id="IPR004089">
    <property type="entry name" value="MCPsignal_dom"/>
</dbReference>
<dbReference type="PRINTS" id="PR00260">
    <property type="entry name" value="CHEMTRNSDUCR"/>
</dbReference>
<dbReference type="Pfam" id="PF00989">
    <property type="entry name" value="PAS"/>
    <property type="match status" value="1"/>
</dbReference>
<dbReference type="STRING" id="767434.Fraau_0706"/>
<sequence>MADQQWLRRGLAWACGKLGMEGRDHDAARLGAETAEARVVVDSRGRIRFCNGAAAGLWDCQARDLEGQRLADCLHEPLSTDQVPAGRLCLQLRRGDGQVLELVWNCSEEGPKGWRVLSRATGPASSGSRHTIEQALEQALDAVIMIDGQNAVTFFNAAAEKLWGYARDEVLGRNVRMLVPMEIQSRHDGYVNRHRDGGGNKIVGTSREVELERRDGSRCWVSLALSPLLVDGVKGYTAFVRDVSVEVRQREQVRLLSMVADETDSPVIITGAEGLIEYVNTGFERLSGYSATDVIGRKPGAVLQGAHTDPVTVARIRSSLAAGKALYEEILNYRRDGSPYWASMVINPVHDSAGLVIKYVGVMSNITDSKSRAMDDHVRLQAIGRTSLVAEWSLSGECLQANPLLRQQLGQVQGDLRLESLPTLLSETDWQALLNGGDVVARIGMPLEDGGTLRLAAAFSLLYDVELRPRMIVMYAQDVTEQDTAVDDLVSLTRRVEHIADDIRQVAMQTHMLSLNAAIEAAHAGDGGRGFAVLATEIRRLAQQSKTSASEIGQLLSEANRRLAAADDSRARREAA</sequence>
<dbReference type="NCBIfam" id="TIGR00229">
    <property type="entry name" value="sensory_box"/>
    <property type="match status" value="2"/>
</dbReference>
<evidence type="ECO:0000256" key="2">
    <source>
        <dbReference type="PROSITE-ProRule" id="PRU00284"/>
    </source>
</evidence>
<evidence type="ECO:0000259" key="4">
    <source>
        <dbReference type="PROSITE" id="PS50112"/>
    </source>
</evidence>
<dbReference type="Pfam" id="PF13426">
    <property type="entry name" value="PAS_9"/>
    <property type="match status" value="2"/>
</dbReference>
<dbReference type="PANTHER" id="PTHR44757">
    <property type="entry name" value="DIGUANYLATE CYCLASE DGCP"/>
    <property type="match status" value="1"/>
</dbReference>
<dbReference type="KEGG" id="fau:Fraau_0706"/>
<dbReference type="SMART" id="SM00091">
    <property type="entry name" value="PAS"/>
    <property type="match status" value="3"/>
</dbReference>
<dbReference type="RefSeq" id="WP_014402185.1">
    <property type="nucleotide sequence ID" value="NC_017033.1"/>
</dbReference>
<dbReference type="PROSITE" id="PS50111">
    <property type="entry name" value="CHEMOTAXIS_TRANSDUC_2"/>
    <property type="match status" value="1"/>
</dbReference>
<dbReference type="InterPro" id="IPR013767">
    <property type="entry name" value="PAS_fold"/>
</dbReference>
<dbReference type="AlphaFoldDB" id="H8KZ75"/>
<dbReference type="Gene3D" id="1.10.287.950">
    <property type="entry name" value="Methyl-accepting chemotaxis protein"/>
    <property type="match status" value="1"/>
</dbReference>
<dbReference type="GO" id="GO:0007165">
    <property type="term" value="P:signal transduction"/>
    <property type="evidence" value="ECO:0007669"/>
    <property type="project" value="UniProtKB-KW"/>
</dbReference>
<dbReference type="SMART" id="SM00086">
    <property type="entry name" value="PAC"/>
    <property type="match status" value="2"/>
</dbReference>
<reference evidence="6" key="1">
    <citation type="submission" date="2012-02" db="EMBL/GenBank/DDBJ databases">
        <title>The complete genome of Frateuria aurantia DSM 6220.</title>
        <authorList>
            <consortium name="US DOE Joint Genome Institute (JGI-PGF)"/>
            <person name="Lucas S."/>
            <person name="Copeland A."/>
            <person name="Lapidus A."/>
            <person name="Glavina del Rio T."/>
            <person name="Dalin E."/>
            <person name="Tice H."/>
            <person name="Bruce D."/>
            <person name="Goodwin L."/>
            <person name="Pitluck S."/>
            <person name="Peters L."/>
            <person name="Ovchinnikova G."/>
            <person name="Teshima H."/>
            <person name="Kyrpides N."/>
            <person name="Mavromatis K."/>
            <person name="Ivanova N."/>
            <person name="Brettin T."/>
            <person name="Detter J.C."/>
            <person name="Han C."/>
            <person name="Larimer F."/>
            <person name="Land M."/>
            <person name="Hauser L."/>
            <person name="Markowitz V."/>
            <person name="Cheng J.-F."/>
            <person name="Hugenholtz P."/>
            <person name="Woyke T."/>
            <person name="Wu D."/>
            <person name="Brambilla E."/>
            <person name="Klenk H.-P."/>
            <person name="Eisen J.A."/>
        </authorList>
    </citation>
    <scope>NUCLEOTIDE SEQUENCE</scope>
    <source>
        <strain evidence="6">DSM 6220</strain>
    </source>
</reference>
<dbReference type="InterPro" id="IPR035965">
    <property type="entry name" value="PAS-like_dom_sf"/>
</dbReference>
<dbReference type="Pfam" id="PF00015">
    <property type="entry name" value="MCPsignal"/>
    <property type="match status" value="1"/>
</dbReference>
<dbReference type="PANTHER" id="PTHR44757:SF2">
    <property type="entry name" value="BIOFILM ARCHITECTURE MAINTENANCE PROTEIN MBAA"/>
    <property type="match status" value="1"/>
</dbReference>
<feature type="domain" description="PAC" evidence="5">
    <location>
        <begin position="326"/>
        <end position="378"/>
    </location>
</feature>
<dbReference type="InterPro" id="IPR004090">
    <property type="entry name" value="Chemotax_Me-accpt_rcpt"/>
</dbReference>
<dbReference type="GO" id="GO:0006935">
    <property type="term" value="P:chemotaxis"/>
    <property type="evidence" value="ECO:0007669"/>
    <property type="project" value="InterPro"/>
</dbReference>
<evidence type="ECO:0000313" key="7">
    <source>
        <dbReference type="Proteomes" id="UP000005234"/>
    </source>
</evidence>
<dbReference type="Gene3D" id="3.30.450.20">
    <property type="entry name" value="PAS domain"/>
    <property type="match status" value="3"/>
</dbReference>
<dbReference type="CDD" id="cd00130">
    <property type="entry name" value="PAS"/>
    <property type="match status" value="3"/>
</dbReference>
<feature type="domain" description="PAS" evidence="4">
    <location>
        <begin position="128"/>
        <end position="174"/>
    </location>
</feature>
<dbReference type="InterPro" id="IPR001610">
    <property type="entry name" value="PAC"/>
</dbReference>
<evidence type="ECO:0000259" key="5">
    <source>
        <dbReference type="PROSITE" id="PS50113"/>
    </source>
</evidence>
<feature type="domain" description="Methyl-accepting transducer" evidence="3">
    <location>
        <begin position="477"/>
        <end position="576"/>
    </location>
</feature>
<dbReference type="InterPro" id="IPR000700">
    <property type="entry name" value="PAS-assoc_C"/>
</dbReference>
<dbReference type="eggNOG" id="COG0840">
    <property type="taxonomic scope" value="Bacteria"/>
</dbReference>
<dbReference type="HOGENOM" id="CLU_000445_107_26_6"/>
<evidence type="ECO:0000256" key="1">
    <source>
        <dbReference type="ARBA" id="ARBA00023224"/>
    </source>
</evidence>
<dbReference type="SUPFAM" id="SSF58104">
    <property type="entry name" value="Methyl-accepting chemotaxis protein (MCP) signaling domain"/>
    <property type="match status" value="1"/>
</dbReference>
<evidence type="ECO:0000313" key="6">
    <source>
        <dbReference type="EMBL" id="AFC85179.1"/>
    </source>
</evidence>
<name>H8KZ75_FRAAD</name>
<feature type="domain" description="PAS" evidence="4">
    <location>
        <begin position="252"/>
        <end position="297"/>
    </location>
</feature>
<dbReference type="PROSITE" id="PS50113">
    <property type="entry name" value="PAC"/>
    <property type="match status" value="1"/>
</dbReference>
<dbReference type="EMBL" id="CP003350">
    <property type="protein sequence ID" value="AFC85179.1"/>
    <property type="molecule type" value="Genomic_DNA"/>
</dbReference>
<proteinExistence type="predicted"/>
<evidence type="ECO:0000259" key="3">
    <source>
        <dbReference type="PROSITE" id="PS50111"/>
    </source>
</evidence>
<dbReference type="Proteomes" id="UP000005234">
    <property type="component" value="Chromosome"/>
</dbReference>